<dbReference type="AlphaFoldDB" id="F8FMA2"/>
<dbReference type="HOGENOM" id="CLU_3346705_0_0_9"/>
<dbReference type="Proteomes" id="UP000006620">
    <property type="component" value="Chromosome"/>
</dbReference>
<dbReference type="EMBL" id="CP002869">
    <property type="protein sequence ID" value="AEI38910.1"/>
    <property type="molecule type" value="Genomic_DNA"/>
</dbReference>
<dbReference type="KEGG" id="pms:KNP414_00285"/>
<reference evidence="2 3" key="2">
    <citation type="journal article" date="2013" name="Genome Announc.">
        <title>Genome Sequence of Growth-Improving Paenibacillus mucilaginosus Strain KNP414.</title>
        <authorList>
            <person name="Lu J.J."/>
            <person name="Wang J.F."/>
            <person name="Hu X.F."/>
        </authorList>
    </citation>
    <scope>NUCLEOTIDE SEQUENCE [LARGE SCALE GENOMIC DNA]</scope>
    <source>
        <strain evidence="2 3">KNP414</strain>
    </source>
</reference>
<accession>F8FMA2</accession>
<name>F8FMA2_PAEMK</name>
<evidence type="ECO:0000313" key="3">
    <source>
        <dbReference type="Proteomes" id="UP000006620"/>
    </source>
</evidence>
<evidence type="ECO:0000313" key="2">
    <source>
        <dbReference type="EMBL" id="AEI38910.1"/>
    </source>
</evidence>
<protein>
    <submittedName>
        <fullName evidence="2">Uncharacterized protein</fullName>
    </submittedName>
</protein>
<sequence>MTDFRRNREFWLSSPALGMMEEQPGLSAGREPTGEMD</sequence>
<evidence type="ECO:0000256" key="1">
    <source>
        <dbReference type="SAM" id="MobiDB-lite"/>
    </source>
</evidence>
<reference evidence="3" key="1">
    <citation type="submission" date="2011-06" db="EMBL/GenBank/DDBJ databases">
        <title>Complete genome sequence of Paenibacillus mucilaginosus KNP414.</title>
        <authorList>
            <person name="Wang J."/>
            <person name="Hu S."/>
            <person name="Hu X."/>
            <person name="Zhang B."/>
            <person name="Dong D."/>
            <person name="Zhang S."/>
            <person name="Zhao K."/>
            <person name="Wu D."/>
        </authorList>
    </citation>
    <scope>NUCLEOTIDE SEQUENCE [LARGE SCALE GENOMIC DNA]</scope>
    <source>
        <strain evidence="3">KNP414</strain>
    </source>
</reference>
<proteinExistence type="predicted"/>
<gene>
    <name evidence="2" type="ordered locus">KNP414_00285</name>
</gene>
<feature type="region of interest" description="Disordered" evidence="1">
    <location>
        <begin position="14"/>
        <end position="37"/>
    </location>
</feature>
<organism evidence="2 3">
    <name type="scientific">Paenibacillus mucilaginosus (strain KNP414)</name>
    <dbReference type="NCBI Taxonomy" id="1036673"/>
    <lineage>
        <taxon>Bacteria</taxon>
        <taxon>Bacillati</taxon>
        <taxon>Bacillota</taxon>
        <taxon>Bacilli</taxon>
        <taxon>Bacillales</taxon>
        <taxon>Paenibacillaceae</taxon>
        <taxon>Paenibacillus</taxon>
    </lineage>
</organism>